<name>A0A9P9R8D2_FUSSL</name>
<keyword evidence="1" id="KW-0479">Metal-binding</keyword>
<dbReference type="EMBL" id="JAGTJS010000005">
    <property type="protein sequence ID" value="KAH7268870.1"/>
    <property type="molecule type" value="Genomic_DNA"/>
</dbReference>
<gene>
    <name evidence="5" type="ORF">B0J15DRAFT_510634</name>
</gene>
<dbReference type="GO" id="GO:0000981">
    <property type="term" value="F:DNA-binding transcription factor activity, RNA polymerase II-specific"/>
    <property type="evidence" value="ECO:0007669"/>
    <property type="project" value="InterPro"/>
</dbReference>
<evidence type="ECO:0000313" key="5">
    <source>
        <dbReference type="EMBL" id="KAH7268870.1"/>
    </source>
</evidence>
<dbReference type="GO" id="GO:0003677">
    <property type="term" value="F:DNA binding"/>
    <property type="evidence" value="ECO:0007669"/>
    <property type="project" value="InterPro"/>
</dbReference>
<dbReference type="PANTHER" id="PTHR47785">
    <property type="entry name" value="ZN(II)2CYS6 TRANSCRIPTION FACTOR (EUROFUNG)-RELATED-RELATED"/>
    <property type="match status" value="1"/>
</dbReference>
<dbReference type="Proteomes" id="UP000736672">
    <property type="component" value="Unassembled WGS sequence"/>
</dbReference>
<evidence type="ECO:0000259" key="4">
    <source>
        <dbReference type="Pfam" id="PF04082"/>
    </source>
</evidence>
<dbReference type="InterPro" id="IPR053181">
    <property type="entry name" value="EcdB-like_regulator"/>
</dbReference>
<dbReference type="CDD" id="cd12148">
    <property type="entry name" value="fungal_TF_MHR"/>
    <property type="match status" value="1"/>
</dbReference>
<accession>A0A9P9R8D2</accession>
<dbReference type="OrthoDB" id="4356994at2759"/>
<dbReference type="CDD" id="cd00067">
    <property type="entry name" value="GAL4"/>
    <property type="match status" value="1"/>
</dbReference>
<dbReference type="InterPro" id="IPR007219">
    <property type="entry name" value="XnlR_reg_dom"/>
</dbReference>
<protein>
    <recommendedName>
        <fullName evidence="4">Xylanolytic transcriptional activator regulatory domain-containing protein</fullName>
    </recommendedName>
</protein>
<dbReference type="Gene3D" id="4.10.240.10">
    <property type="entry name" value="Zn(2)-C6 fungal-type DNA-binding domain"/>
    <property type="match status" value="1"/>
</dbReference>
<feature type="region of interest" description="Disordered" evidence="3">
    <location>
        <begin position="144"/>
        <end position="166"/>
    </location>
</feature>
<dbReference type="AlphaFoldDB" id="A0A9P9R8D2"/>
<dbReference type="PANTHER" id="PTHR47785:SF5">
    <property type="entry name" value="ZN(II)2CYS6 TRANSCRIPTION FACTOR (EUROFUNG)"/>
    <property type="match status" value="1"/>
</dbReference>
<feature type="domain" description="Xylanolytic transcriptional activator regulatory" evidence="4">
    <location>
        <begin position="251"/>
        <end position="422"/>
    </location>
</feature>
<organism evidence="5 6">
    <name type="scientific">Fusarium solani</name>
    <name type="common">Filamentous fungus</name>
    <dbReference type="NCBI Taxonomy" id="169388"/>
    <lineage>
        <taxon>Eukaryota</taxon>
        <taxon>Fungi</taxon>
        <taxon>Dikarya</taxon>
        <taxon>Ascomycota</taxon>
        <taxon>Pezizomycotina</taxon>
        <taxon>Sordariomycetes</taxon>
        <taxon>Hypocreomycetidae</taxon>
        <taxon>Hypocreales</taxon>
        <taxon>Nectriaceae</taxon>
        <taxon>Fusarium</taxon>
        <taxon>Fusarium solani species complex</taxon>
    </lineage>
</organism>
<reference evidence="5" key="1">
    <citation type="journal article" date="2021" name="Nat. Commun.">
        <title>Genetic determinants of endophytism in the Arabidopsis root mycobiome.</title>
        <authorList>
            <person name="Mesny F."/>
            <person name="Miyauchi S."/>
            <person name="Thiergart T."/>
            <person name="Pickel B."/>
            <person name="Atanasova L."/>
            <person name="Karlsson M."/>
            <person name="Huettel B."/>
            <person name="Barry K.W."/>
            <person name="Haridas S."/>
            <person name="Chen C."/>
            <person name="Bauer D."/>
            <person name="Andreopoulos W."/>
            <person name="Pangilinan J."/>
            <person name="LaButti K."/>
            <person name="Riley R."/>
            <person name="Lipzen A."/>
            <person name="Clum A."/>
            <person name="Drula E."/>
            <person name="Henrissat B."/>
            <person name="Kohler A."/>
            <person name="Grigoriev I.V."/>
            <person name="Martin F.M."/>
            <person name="Hacquard S."/>
        </authorList>
    </citation>
    <scope>NUCLEOTIDE SEQUENCE</scope>
    <source>
        <strain evidence="5">FSSC 5 MPI-SDFR-AT-0091</strain>
    </source>
</reference>
<keyword evidence="2" id="KW-0539">Nucleus</keyword>
<dbReference type="Pfam" id="PF04082">
    <property type="entry name" value="Fungal_trans"/>
    <property type="match status" value="1"/>
</dbReference>
<sequence>MYGYIICLFRIEVWYPRLATRERNFAATTDLLSDLALILDDAVSTTAGSQDGPRAKKRSRTTTDYTHRKRVPVKCDNGRPSCSYCLRQHARCVYGENDSPRPPSQTSHDAESEGSDQTILARLDEIKDMIERLQVAPSVASGTCSTASPQTTANHQGISPATVQSPPIDAICSQQSRHARRSTPSLMAFRCEAILKWPALRAIVPEKDTQLDSFLLVPEPSDGYREGDGGNRHSFELTGLLQDGELTRLCQRFLTLFHPRNPILNNQQLMSFARIADEDGLRWDSASCLVLLASAVGVTIQPWKKPPETRADIRMGIEDVQDTAPFFENRTKAEAYFLAAKKRLGLLGDSLLDIQCLFLAFIYEKTYFRHLQAWFYLQQAATRLQVRLLKTGTRPRANCQSLRTDDIHIEQRLFWSCFRAEREFLFEIDLPPSGLGDLSYPDALPEPPMVFSAFGSDIEVGDLSPANYDSQLEERGWCYYLAEISLRRTIDDTLWYLSEGGEESWLSNPSQLVRQYHELEKQRSMWRFHLPAMVQFDDEESPNNEFAFGFRGRFLEWNEFLLRPIVYHVLHLPSDQTALPECVELAEKAIHLCVQKIHGYQHTVRHGGSWFITRRIFGYACLVLAAARQPERRIKLPLRWGRGGRETYGFNSGLDVF</sequence>
<proteinExistence type="predicted"/>
<keyword evidence="6" id="KW-1185">Reference proteome</keyword>
<evidence type="ECO:0000313" key="6">
    <source>
        <dbReference type="Proteomes" id="UP000736672"/>
    </source>
</evidence>
<feature type="region of interest" description="Disordered" evidence="3">
    <location>
        <begin position="96"/>
        <end position="116"/>
    </location>
</feature>
<dbReference type="GO" id="GO:0008270">
    <property type="term" value="F:zinc ion binding"/>
    <property type="evidence" value="ECO:0007669"/>
    <property type="project" value="InterPro"/>
</dbReference>
<dbReference type="GO" id="GO:0006351">
    <property type="term" value="P:DNA-templated transcription"/>
    <property type="evidence" value="ECO:0007669"/>
    <property type="project" value="InterPro"/>
</dbReference>
<comment type="caution">
    <text evidence="5">The sequence shown here is derived from an EMBL/GenBank/DDBJ whole genome shotgun (WGS) entry which is preliminary data.</text>
</comment>
<evidence type="ECO:0000256" key="1">
    <source>
        <dbReference type="ARBA" id="ARBA00022723"/>
    </source>
</evidence>
<evidence type="ECO:0000256" key="3">
    <source>
        <dbReference type="SAM" id="MobiDB-lite"/>
    </source>
</evidence>
<feature type="compositionally biased region" description="Polar residues" evidence="3">
    <location>
        <begin position="144"/>
        <end position="165"/>
    </location>
</feature>
<evidence type="ECO:0000256" key="2">
    <source>
        <dbReference type="ARBA" id="ARBA00023242"/>
    </source>
</evidence>
<dbReference type="InterPro" id="IPR001138">
    <property type="entry name" value="Zn2Cys6_DnaBD"/>
</dbReference>
<dbReference type="InterPro" id="IPR036864">
    <property type="entry name" value="Zn2-C6_fun-type_DNA-bd_sf"/>
</dbReference>
<feature type="region of interest" description="Disordered" evidence="3">
    <location>
        <begin position="45"/>
        <end position="65"/>
    </location>
</feature>